<dbReference type="Proteomes" id="UP000050280">
    <property type="component" value="Unassembled WGS sequence"/>
</dbReference>
<gene>
    <name evidence="1" type="ORF">I595_123</name>
</gene>
<reference evidence="1 2" key="1">
    <citation type="submission" date="2015-09" db="EMBL/GenBank/DDBJ databases">
        <title>Genome sequence of the marine flavobacterium Croceitalea dokdonensis DOKDO 023 that contains proton- and sodium-pumping rhodopsins.</title>
        <authorList>
            <person name="Kwon S.-K."/>
            <person name="Lee H.K."/>
            <person name="Kwak M.-J."/>
            <person name="Kim J.F."/>
        </authorList>
    </citation>
    <scope>NUCLEOTIDE SEQUENCE [LARGE SCALE GENOMIC DNA]</scope>
    <source>
        <strain evidence="1 2">DOKDO 023</strain>
    </source>
</reference>
<name>A0A0N8H4F4_9FLAO</name>
<dbReference type="AlphaFoldDB" id="A0A0N8H4F4"/>
<sequence>MIILLLFIFKTPNTYKYYQKKDHTDFHMVFLNSIVVGLQDWGLEFNSKV</sequence>
<evidence type="ECO:0000313" key="2">
    <source>
        <dbReference type="Proteomes" id="UP000050280"/>
    </source>
</evidence>
<comment type="caution">
    <text evidence="1">The sequence shown here is derived from an EMBL/GenBank/DDBJ whole genome shotgun (WGS) entry which is preliminary data.</text>
</comment>
<proteinExistence type="predicted"/>
<dbReference type="EMBL" id="LDJX01000001">
    <property type="protein sequence ID" value="KPM33220.1"/>
    <property type="molecule type" value="Genomic_DNA"/>
</dbReference>
<keyword evidence="2" id="KW-1185">Reference proteome</keyword>
<evidence type="ECO:0000313" key="1">
    <source>
        <dbReference type="EMBL" id="KPM33220.1"/>
    </source>
</evidence>
<protein>
    <submittedName>
        <fullName evidence="1">Uncharacterized protein</fullName>
    </submittedName>
</protein>
<accession>A0A0N8H4F4</accession>
<organism evidence="1 2">
    <name type="scientific">Croceitalea dokdonensis DOKDO 023</name>
    <dbReference type="NCBI Taxonomy" id="1300341"/>
    <lineage>
        <taxon>Bacteria</taxon>
        <taxon>Pseudomonadati</taxon>
        <taxon>Bacteroidota</taxon>
        <taxon>Flavobacteriia</taxon>
        <taxon>Flavobacteriales</taxon>
        <taxon>Flavobacteriaceae</taxon>
        <taxon>Croceitalea</taxon>
    </lineage>
</organism>